<dbReference type="SMART" id="SM00471">
    <property type="entry name" value="HDc"/>
    <property type="match status" value="1"/>
</dbReference>
<dbReference type="AlphaFoldDB" id="A0A9P4J5Z0"/>
<proteinExistence type="predicted"/>
<keyword evidence="4" id="KW-1185">Reference proteome</keyword>
<gene>
    <name evidence="3" type="ORF">K461DRAFT_275871</name>
</gene>
<comment type="caution">
    <text evidence="3">The sequence shown here is derived from an EMBL/GenBank/DDBJ whole genome shotgun (WGS) entry which is preliminary data.</text>
</comment>
<organism evidence="3 4">
    <name type="scientific">Myriangium duriaei CBS 260.36</name>
    <dbReference type="NCBI Taxonomy" id="1168546"/>
    <lineage>
        <taxon>Eukaryota</taxon>
        <taxon>Fungi</taxon>
        <taxon>Dikarya</taxon>
        <taxon>Ascomycota</taxon>
        <taxon>Pezizomycotina</taxon>
        <taxon>Dothideomycetes</taxon>
        <taxon>Dothideomycetidae</taxon>
        <taxon>Myriangiales</taxon>
        <taxon>Myriangiaceae</taxon>
        <taxon>Myriangium</taxon>
    </lineage>
</organism>
<protein>
    <submittedName>
        <fullName evidence="3">Urea hydro-lyase/cyanamide hydratase</fullName>
    </submittedName>
</protein>
<dbReference type="InterPro" id="IPR003607">
    <property type="entry name" value="HD/PDEase_dom"/>
</dbReference>
<accession>A0A9P4J5Z0</accession>
<dbReference type="InterPro" id="IPR017771">
    <property type="entry name" value="Cyanamide_hydratase_HD"/>
</dbReference>
<dbReference type="CDD" id="cd00077">
    <property type="entry name" value="HDc"/>
    <property type="match status" value="1"/>
</dbReference>
<reference evidence="3" key="1">
    <citation type="journal article" date="2020" name="Stud. Mycol.">
        <title>101 Dothideomycetes genomes: a test case for predicting lifestyles and emergence of pathogens.</title>
        <authorList>
            <person name="Haridas S."/>
            <person name="Albert R."/>
            <person name="Binder M."/>
            <person name="Bloem J."/>
            <person name="Labutti K."/>
            <person name="Salamov A."/>
            <person name="Andreopoulos B."/>
            <person name="Baker S."/>
            <person name="Barry K."/>
            <person name="Bills G."/>
            <person name="Bluhm B."/>
            <person name="Cannon C."/>
            <person name="Castanera R."/>
            <person name="Culley D."/>
            <person name="Daum C."/>
            <person name="Ezra D."/>
            <person name="Gonzalez J."/>
            <person name="Henrissat B."/>
            <person name="Kuo A."/>
            <person name="Liang C."/>
            <person name="Lipzen A."/>
            <person name="Lutzoni F."/>
            <person name="Magnuson J."/>
            <person name="Mondo S."/>
            <person name="Nolan M."/>
            <person name="Ohm R."/>
            <person name="Pangilinan J."/>
            <person name="Park H.-J."/>
            <person name="Ramirez L."/>
            <person name="Alfaro M."/>
            <person name="Sun H."/>
            <person name="Tritt A."/>
            <person name="Yoshinaga Y."/>
            <person name="Zwiers L.-H."/>
            <person name="Turgeon B."/>
            <person name="Goodwin S."/>
            <person name="Spatafora J."/>
            <person name="Crous P."/>
            <person name="Grigoriev I."/>
        </authorList>
    </citation>
    <scope>NUCLEOTIDE SEQUENCE</scope>
    <source>
        <strain evidence="3">CBS 260.36</strain>
    </source>
</reference>
<dbReference type="PANTHER" id="PTHR35569">
    <property type="entry name" value="CYANAMIDE HYDRATASE DDI2-RELATED"/>
    <property type="match status" value="1"/>
</dbReference>
<sequence>MSDSTTTYGFTAFPADQSKTPPSTSEPSPVSPDDIPLPSTPLAKRILSYARSKLPEKTINHSLRVYTYGHAIARECFPKFNLTPGSKLDETWFLTAMLHDIGTSPEFLSSTKLSFEFWGGYHALEILQDGDSKAPKEQAESVAEAIIRHQDVQDKGSITLVTRLIHMGTLLDNIGAGNELVHPQTIEKVNEKYDRKGWSGCFIDTVKEEKNLKPWAMVSRIEGFENEIEKNGKGLMAKWD</sequence>
<dbReference type="Gene3D" id="1.10.3210.10">
    <property type="entry name" value="Hypothetical protein af1432"/>
    <property type="match status" value="1"/>
</dbReference>
<evidence type="ECO:0000313" key="4">
    <source>
        <dbReference type="Proteomes" id="UP000799439"/>
    </source>
</evidence>
<dbReference type="PANTHER" id="PTHR35569:SF1">
    <property type="entry name" value="CYANAMIDE HYDRATASE DDI2-RELATED"/>
    <property type="match status" value="1"/>
</dbReference>
<dbReference type="InterPro" id="IPR006674">
    <property type="entry name" value="HD_domain"/>
</dbReference>
<evidence type="ECO:0000313" key="3">
    <source>
        <dbReference type="EMBL" id="KAF2154715.1"/>
    </source>
</evidence>
<dbReference type="OrthoDB" id="409121at2759"/>
<feature type="domain" description="HD" evidence="2">
    <location>
        <begin position="58"/>
        <end position="167"/>
    </location>
</feature>
<evidence type="ECO:0000256" key="1">
    <source>
        <dbReference type="SAM" id="MobiDB-lite"/>
    </source>
</evidence>
<name>A0A9P4J5Z0_9PEZI</name>
<feature type="region of interest" description="Disordered" evidence="1">
    <location>
        <begin position="1"/>
        <end position="38"/>
    </location>
</feature>
<dbReference type="PROSITE" id="PS51831">
    <property type="entry name" value="HD"/>
    <property type="match status" value="1"/>
</dbReference>
<dbReference type="SUPFAM" id="SSF109604">
    <property type="entry name" value="HD-domain/PDEase-like"/>
    <property type="match status" value="1"/>
</dbReference>
<dbReference type="Proteomes" id="UP000799439">
    <property type="component" value="Unassembled WGS sequence"/>
</dbReference>
<feature type="compositionally biased region" description="Low complexity" evidence="1">
    <location>
        <begin position="18"/>
        <end position="32"/>
    </location>
</feature>
<dbReference type="Pfam" id="PF01966">
    <property type="entry name" value="HD"/>
    <property type="match status" value="1"/>
</dbReference>
<dbReference type="NCBIfam" id="TIGR03401">
    <property type="entry name" value="cyanamide_fam"/>
    <property type="match status" value="1"/>
</dbReference>
<evidence type="ECO:0000259" key="2">
    <source>
        <dbReference type="PROSITE" id="PS51831"/>
    </source>
</evidence>
<dbReference type="EMBL" id="ML996083">
    <property type="protein sequence ID" value="KAF2154715.1"/>
    <property type="molecule type" value="Genomic_DNA"/>
</dbReference>